<protein>
    <recommendedName>
        <fullName evidence="7">WRKY domain-containing protein</fullName>
    </recommendedName>
</protein>
<feature type="region of interest" description="Disordered" evidence="6">
    <location>
        <begin position="317"/>
        <end position="353"/>
    </location>
</feature>
<dbReference type="InterPro" id="IPR036576">
    <property type="entry name" value="WRKY_dom_sf"/>
</dbReference>
<evidence type="ECO:0000313" key="8">
    <source>
        <dbReference type="EMBL" id="KAI5076078.1"/>
    </source>
</evidence>
<dbReference type="AlphaFoldDB" id="A0A9D4UXZ8"/>
<keyword evidence="9" id="KW-1185">Reference proteome</keyword>
<comment type="subcellular location">
    <subcellularLocation>
        <location evidence="1">Nucleus</location>
    </subcellularLocation>
</comment>
<organism evidence="8 9">
    <name type="scientific">Adiantum capillus-veneris</name>
    <name type="common">Maidenhair fern</name>
    <dbReference type="NCBI Taxonomy" id="13818"/>
    <lineage>
        <taxon>Eukaryota</taxon>
        <taxon>Viridiplantae</taxon>
        <taxon>Streptophyta</taxon>
        <taxon>Embryophyta</taxon>
        <taxon>Tracheophyta</taxon>
        <taxon>Polypodiopsida</taxon>
        <taxon>Polypodiidae</taxon>
        <taxon>Polypodiales</taxon>
        <taxon>Pteridineae</taxon>
        <taxon>Pteridaceae</taxon>
        <taxon>Vittarioideae</taxon>
        <taxon>Adiantum</taxon>
    </lineage>
</organism>
<dbReference type="InterPro" id="IPR003657">
    <property type="entry name" value="WRKY_dom"/>
</dbReference>
<dbReference type="PANTHER" id="PTHR31282">
    <property type="entry name" value="WRKY TRANSCRIPTION FACTOR 21-RELATED"/>
    <property type="match status" value="1"/>
</dbReference>
<evidence type="ECO:0000256" key="5">
    <source>
        <dbReference type="ARBA" id="ARBA00023242"/>
    </source>
</evidence>
<accession>A0A9D4UXZ8</accession>
<evidence type="ECO:0000256" key="1">
    <source>
        <dbReference type="ARBA" id="ARBA00004123"/>
    </source>
</evidence>
<dbReference type="Pfam" id="PF03106">
    <property type="entry name" value="WRKY"/>
    <property type="match status" value="1"/>
</dbReference>
<evidence type="ECO:0000313" key="9">
    <source>
        <dbReference type="Proteomes" id="UP000886520"/>
    </source>
</evidence>
<dbReference type="PROSITE" id="PS50811">
    <property type="entry name" value="WRKY"/>
    <property type="match status" value="1"/>
</dbReference>
<name>A0A9D4UXZ8_ADICA</name>
<evidence type="ECO:0000259" key="7">
    <source>
        <dbReference type="PROSITE" id="PS50811"/>
    </source>
</evidence>
<feature type="region of interest" description="Disordered" evidence="6">
    <location>
        <begin position="106"/>
        <end position="132"/>
    </location>
</feature>
<dbReference type="GO" id="GO:0005634">
    <property type="term" value="C:nucleus"/>
    <property type="evidence" value="ECO:0007669"/>
    <property type="project" value="UniProtKB-SubCell"/>
</dbReference>
<dbReference type="Gene3D" id="2.20.25.80">
    <property type="entry name" value="WRKY domain"/>
    <property type="match status" value="1"/>
</dbReference>
<dbReference type="OrthoDB" id="1918969at2759"/>
<gene>
    <name evidence="8" type="ORF">GOP47_0008143</name>
</gene>
<feature type="domain" description="WRKY" evidence="7">
    <location>
        <begin position="374"/>
        <end position="440"/>
    </location>
</feature>
<keyword evidence="5" id="KW-0539">Nucleus</keyword>
<dbReference type="Proteomes" id="UP000886520">
    <property type="component" value="Chromosome 8"/>
</dbReference>
<dbReference type="EMBL" id="JABFUD020000008">
    <property type="protein sequence ID" value="KAI5076078.1"/>
    <property type="molecule type" value="Genomic_DNA"/>
</dbReference>
<evidence type="ECO:0000256" key="3">
    <source>
        <dbReference type="ARBA" id="ARBA00023125"/>
    </source>
</evidence>
<keyword evidence="3" id="KW-0238">DNA-binding</keyword>
<dbReference type="InterPro" id="IPR044810">
    <property type="entry name" value="WRKY_plant"/>
</dbReference>
<proteinExistence type="predicted"/>
<dbReference type="SUPFAM" id="SSF118290">
    <property type="entry name" value="WRKY DNA-binding domain"/>
    <property type="match status" value="1"/>
</dbReference>
<dbReference type="InterPro" id="IPR018872">
    <property type="entry name" value="Zn-cluster-dom"/>
</dbReference>
<feature type="compositionally biased region" description="Low complexity" evidence="6">
    <location>
        <begin position="109"/>
        <end position="132"/>
    </location>
</feature>
<sequence length="452" mass="48638">MALELLDYKSSLPTLERDRDVQEAASAGLEGMQRLMHFFSHQRNFSQPQQQTSLQEACSSATDATLAEFKKLIGLLSRSGHARFRRCPGGAAASFGSLSEASLMEAPGSCSSSDLDSNKGSSSSSPEPSPSIRQSLMEMAVSTAVAQPETFQMNLPKAISGRTEQWSIIPHNVPFNSNVNPSCNAALLSTSLYGPCIVIPQQQSGSNRNILTIASEKASQHQHIDGNSFARGTAPYSVIAYPQQLFPQGSAVVNSNEKLSHSLHMEPSYGKSSTAYSLSEHSLSCTPPLSTATGSFMSSLSIDGSVSKDKNSVFQQVFGSGSGRPPLSLSKKKCSGGKSDEPGGRCHSSGKCHCSKRRKSRSKRIIRVPAISAKMADIPPDDFSWRKYGQKPIKGSPHPRGYYRCSSVRGCPAKKHVERDVDDSNMLIVTYDGDHSHGQMLTENNTAVVVAT</sequence>
<dbReference type="FunFam" id="2.20.25.80:FF:000004">
    <property type="entry name" value="WRKY transcription factor 65"/>
    <property type="match status" value="1"/>
</dbReference>
<dbReference type="GO" id="GO:0043565">
    <property type="term" value="F:sequence-specific DNA binding"/>
    <property type="evidence" value="ECO:0007669"/>
    <property type="project" value="InterPro"/>
</dbReference>
<dbReference type="SMART" id="SM00774">
    <property type="entry name" value="WRKY"/>
    <property type="match status" value="1"/>
</dbReference>
<keyword evidence="4" id="KW-0804">Transcription</keyword>
<comment type="caution">
    <text evidence="8">The sequence shown here is derived from an EMBL/GenBank/DDBJ whole genome shotgun (WGS) entry which is preliminary data.</text>
</comment>
<reference evidence="8" key="1">
    <citation type="submission" date="2021-01" db="EMBL/GenBank/DDBJ databases">
        <title>Adiantum capillus-veneris genome.</title>
        <authorList>
            <person name="Fang Y."/>
            <person name="Liao Q."/>
        </authorList>
    </citation>
    <scope>NUCLEOTIDE SEQUENCE</scope>
    <source>
        <strain evidence="8">H3</strain>
        <tissue evidence="8">Leaf</tissue>
    </source>
</reference>
<evidence type="ECO:0000256" key="4">
    <source>
        <dbReference type="ARBA" id="ARBA00023163"/>
    </source>
</evidence>
<evidence type="ECO:0000256" key="6">
    <source>
        <dbReference type="SAM" id="MobiDB-lite"/>
    </source>
</evidence>
<dbReference type="Pfam" id="PF10533">
    <property type="entry name" value="Plant_zn_clust"/>
    <property type="match status" value="1"/>
</dbReference>
<keyword evidence="2" id="KW-0805">Transcription regulation</keyword>
<evidence type="ECO:0000256" key="2">
    <source>
        <dbReference type="ARBA" id="ARBA00023015"/>
    </source>
</evidence>
<dbReference type="GO" id="GO:0003700">
    <property type="term" value="F:DNA-binding transcription factor activity"/>
    <property type="evidence" value="ECO:0007669"/>
    <property type="project" value="InterPro"/>
</dbReference>